<reference evidence="1 2" key="1">
    <citation type="journal article" date="2020" name="Microorganisms">
        <title>Osmotic Adaptation and Compatible Solute Biosynthesis of Phototrophic Bacteria as Revealed from Genome Analyses.</title>
        <authorList>
            <person name="Imhoff J.F."/>
            <person name="Rahn T."/>
            <person name="Kunzel S."/>
            <person name="Keller A."/>
            <person name="Neulinger S.C."/>
        </authorList>
    </citation>
    <scope>NUCLEOTIDE SEQUENCE [LARGE SCALE GENOMIC DNA]</scope>
    <source>
        <strain evidence="1 2">DSM 21303</strain>
    </source>
</reference>
<dbReference type="SUPFAM" id="SSF56300">
    <property type="entry name" value="Metallo-dependent phosphatases"/>
    <property type="match status" value="1"/>
</dbReference>
<proteinExistence type="predicted"/>
<dbReference type="EMBL" id="NRSD01000008">
    <property type="protein sequence ID" value="MBK1644919.1"/>
    <property type="molecule type" value="Genomic_DNA"/>
</dbReference>
<protein>
    <recommendedName>
        <fullName evidence="3">Calcineurin-like phosphoesterase domain-containing protein</fullName>
    </recommendedName>
</protein>
<gene>
    <name evidence="1" type="ORF">CKO25_09700</name>
</gene>
<dbReference type="RefSeq" id="WP_200387725.1">
    <property type="nucleotide sequence ID" value="NZ_NRSD01000008.1"/>
</dbReference>
<evidence type="ECO:0000313" key="2">
    <source>
        <dbReference type="Proteomes" id="UP001138802"/>
    </source>
</evidence>
<comment type="caution">
    <text evidence="1">The sequence shown here is derived from an EMBL/GenBank/DDBJ whole genome shotgun (WGS) entry which is preliminary data.</text>
</comment>
<keyword evidence="2" id="KW-1185">Reference proteome</keyword>
<accession>A0A9X0WII8</accession>
<organism evidence="1 2">
    <name type="scientific">Thiocapsa imhoffii</name>
    <dbReference type="NCBI Taxonomy" id="382777"/>
    <lineage>
        <taxon>Bacteria</taxon>
        <taxon>Pseudomonadati</taxon>
        <taxon>Pseudomonadota</taxon>
        <taxon>Gammaproteobacteria</taxon>
        <taxon>Chromatiales</taxon>
        <taxon>Chromatiaceae</taxon>
        <taxon>Thiocapsa</taxon>
    </lineage>
</organism>
<evidence type="ECO:0008006" key="3">
    <source>
        <dbReference type="Google" id="ProtNLM"/>
    </source>
</evidence>
<dbReference type="InterPro" id="IPR029052">
    <property type="entry name" value="Metallo-depent_PP-like"/>
</dbReference>
<dbReference type="AlphaFoldDB" id="A0A9X0WII8"/>
<dbReference type="Gene3D" id="3.60.21.10">
    <property type="match status" value="1"/>
</dbReference>
<sequence>MFHRVTGWSLWIGALWLATASAASTPVRFFALGDVPYFRAETPQMIDLLDQAVAEGAPFLIHVGDIKAGSTPCTDENLHEIAAIFRRQPVPVVYTPGDNEWTDCHRAAAGAHDPLARLQRVREIFFADPSVLRRAQLDLVEEVSHDAPGFPEQFAFMHEDVLFVALHVVGSNNGYRAEDPAAVAEFETRDRANVRFLAAMGEVARTRAARAMVLIFHANPQFERTPPSRGFVRMHEAFIDLMNAYPGPVLALHGDTHRFRHDHPLRDPASGEPFRRFVRAEVPGSPLVGGLWIRIDPEHSEVFEVRVEYPISRDRFMP</sequence>
<dbReference type="Proteomes" id="UP001138802">
    <property type="component" value="Unassembled WGS sequence"/>
</dbReference>
<evidence type="ECO:0000313" key="1">
    <source>
        <dbReference type="EMBL" id="MBK1644919.1"/>
    </source>
</evidence>
<name>A0A9X0WII8_9GAMM</name>